<feature type="compositionally biased region" description="Basic and acidic residues" evidence="7">
    <location>
        <begin position="1189"/>
        <end position="1297"/>
    </location>
</feature>
<feature type="domain" description="NACHT" evidence="8">
    <location>
        <begin position="467"/>
        <end position="601"/>
    </location>
</feature>
<dbReference type="PANTHER" id="PTHR24106">
    <property type="entry name" value="NACHT, LRR AND CARD DOMAINS-CONTAINING"/>
    <property type="match status" value="1"/>
</dbReference>
<feature type="compositionally biased region" description="Basic and acidic residues" evidence="7">
    <location>
        <begin position="74"/>
        <end position="83"/>
    </location>
</feature>
<proteinExistence type="predicted"/>
<feature type="compositionally biased region" description="Basic and acidic residues" evidence="7">
    <location>
        <begin position="1341"/>
        <end position="1481"/>
    </location>
</feature>
<dbReference type="InterPro" id="IPR041075">
    <property type="entry name" value="NOD1/2_WH"/>
</dbReference>
<dbReference type="Pfam" id="PF17776">
    <property type="entry name" value="NLRC4_HD2"/>
    <property type="match status" value="1"/>
</dbReference>
<accession>A0AAD6FH73</accession>
<dbReference type="Pfam" id="PF00622">
    <property type="entry name" value="SPRY"/>
    <property type="match status" value="1"/>
</dbReference>
<dbReference type="SMART" id="SM00589">
    <property type="entry name" value="PRY"/>
    <property type="match status" value="1"/>
</dbReference>
<dbReference type="PROSITE" id="PS50837">
    <property type="entry name" value="NACHT"/>
    <property type="match status" value="2"/>
</dbReference>
<dbReference type="SMART" id="SM01288">
    <property type="entry name" value="FISNA"/>
    <property type="match status" value="1"/>
</dbReference>
<comment type="caution">
    <text evidence="9">The sequence shown here is derived from an EMBL/GenBank/DDBJ whole genome shotgun (WGS) entry which is preliminary data.</text>
</comment>
<dbReference type="InterPro" id="IPR013320">
    <property type="entry name" value="ConA-like_dom_sf"/>
</dbReference>
<dbReference type="InterPro" id="IPR051261">
    <property type="entry name" value="NLR"/>
</dbReference>
<feature type="compositionally biased region" description="Polar residues" evidence="7">
    <location>
        <begin position="64"/>
        <end position="73"/>
    </location>
</feature>
<gene>
    <name evidence="9" type="ORF">JOQ06_006587</name>
</gene>
<protein>
    <recommendedName>
        <fullName evidence="8">NACHT domain-containing protein</fullName>
    </recommendedName>
</protein>
<feature type="domain" description="NACHT" evidence="8">
    <location>
        <begin position="215"/>
        <end position="360"/>
    </location>
</feature>
<evidence type="ECO:0000256" key="5">
    <source>
        <dbReference type="ARBA" id="ARBA00022741"/>
    </source>
</evidence>
<keyword evidence="4" id="KW-0677">Repeat</keyword>
<feature type="region of interest" description="Disordered" evidence="7">
    <location>
        <begin position="1120"/>
        <end position="1147"/>
    </location>
</feature>
<keyword evidence="6" id="KW-0067">ATP-binding</keyword>
<feature type="region of interest" description="Disordered" evidence="7">
    <location>
        <begin position="1160"/>
        <end position="1481"/>
    </location>
</feature>
<dbReference type="InterPro" id="IPR043136">
    <property type="entry name" value="B30.2/SPRY_sf"/>
</dbReference>
<dbReference type="SUPFAM" id="SSF49899">
    <property type="entry name" value="Concanavalin A-like lectins/glucanases"/>
    <property type="match status" value="2"/>
</dbReference>
<dbReference type="Pfam" id="PF17779">
    <property type="entry name" value="WHD_NOD2"/>
    <property type="match status" value="1"/>
</dbReference>
<feature type="compositionally biased region" description="Basic and acidic residues" evidence="7">
    <location>
        <begin position="1120"/>
        <end position="1140"/>
    </location>
</feature>
<dbReference type="Proteomes" id="UP001219934">
    <property type="component" value="Unassembled WGS sequence"/>
</dbReference>
<feature type="region of interest" description="Disordered" evidence="7">
    <location>
        <begin position="1"/>
        <end position="83"/>
    </location>
</feature>
<evidence type="ECO:0000256" key="1">
    <source>
        <dbReference type="ARBA" id="ARBA00004496"/>
    </source>
</evidence>
<organism evidence="9 10">
    <name type="scientific">Pogonophryne albipinna</name>
    <dbReference type="NCBI Taxonomy" id="1090488"/>
    <lineage>
        <taxon>Eukaryota</taxon>
        <taxon>Metazoa</taxon>
        <taxon>Chordata</taxon>
        <taxon>Craniata</taxon>
        <taxon>Vertebrata</taxon>
        <taxon>Euteleostomi</taxon>
        <taxon>Actinopterygii</taxon>
        <taxon>Neopterygii</taxon>
        <taxon>Teleostei</taxon>
        <taxon>Neoteleostei</taxon>
        <taxon>Acanthomorphata</taxon>
        <taxon>Eupercaria</taxon>
        <taxon>Perciformes</taxon>
        <taxon>Notothenioidei</taxon>
        <taxon>Pogonophryne</taxon>
    </lineage>
</organism>
<feature type="compositionally biased region" description="Basic and acidic residues" evidence="7">
    <location>
        <begin position="1307"/>
        <end position="1326"/>
    </location>
</feature>
<feature type="compositionally biased region" description="Basic and acidic residues" evidence="7">
    <location>
        <begin position="8"/>
        <end position="17"/>
    </location>
</feature>
<evidence type="ECO:0000256" key="2">
    <source>
        <dbReference type="ARBA" id="ARBA00022490"/>
    </source>
</evidence>
<evidence type="ECO:0000256" key="7">
    <source>
        <dbReference type="SAM" id="MobiDB-lite"/>
    </source>
</evidence>
<dbReference type="InterPro" id="IPR006574">
    <property type="entry name" value="PRY"/>
</dbReference>
<dbReference type="Gene3D" id="3.40.50.300">
    <property type="entry name" value="P-loop containing nucleotide triphosphate hydrolases"/>
    <property type="match status" value="2"/>
</dbReference>
<dbReference type="FunFam" id="3.40.50.300:FF:000210">
    <property type="entry name" value="Si:dkey-16p6.1"/>
    <property type="match status" value="1"/>
</dbReference>
<dbReference type="EMBL" id="JAPTMU010000012">
    <property type="protein sequence ID" value="KAJ4933776.1"/>
    <property type="molecule type" value="Genomic_DNA"/>
</dbReference>
<keyword evidence="2" id="KW-0963">Cytoplasm</keyword>
<dbReference type="InterPro" id="IPR027417">
    <property type="entry name" value="P-loop_NTPase"/>
</dbReference>
<evidence type="ECO:0000256" key="3">
    <source>
        <dbReference type="ARBA" id="ARBA00022614"/>
    </source>
</evidence>
<dbReference type="InterPro" id="IPR007111">
    <property type="entry name" value="NACHT_NTPase"/>
</dbReference>
<dbReference type="InterPro" id="IPR029495">
    <property type="entry name" value="NACHT-assoc"/>
</dbReference>
<keyword evidence="3" id="KW-0433">Leucine-rich repeat</keyword>
<name>A0AAD6FH73_9TELE</name>
<dbReference type="InterPro" id="IPR041267">
    <property type="entry name" value="NLRP_HD2"/>
</dbReference>
<evidence type="ECO:0000256" key="6">
    <source>
        <dbReference type="ARBA" id="ARBA00022840"/>
    </source>
</evidence>
<evidence type="ECO:0000259" key="8">
    <source>
        <dbReference type="PROSITE" id="PS50837"/>
    </source>
</evidence>
<feature type="compositionally biased region" description="Polar residues" evidence="7">
    <location>
        <begin position="1327"/>
        <end position="1340"/>
    </location>
</feature>
<keyword evidence="5" id="KW-0547">Nucleotide-binding</keyword>
<dbReference type="Pfam" id="PF05729">
    <property type="entry name" value="NACHT"/>
    <property type="match status" value="2"/>
</dbReference>
<evidence type="ECO:0000256" key="4">
    <source>
        <dbReference type="ARBA" id="ARBA00022737"/>
    </source>
</evidence>
<reference evidence="9" key="1">
    <citation type="submission" date="2022-11" db="EMBL/GenBank/DDBJ databases">
        <title>Chromosome-level genome of Pogonophryne albipinna.</title>
        <authorList>
            <person name="Jo E."/>
        </authorList>
    </citation>
    <scope>NUCLEOTIDE SEQUENCE</scope>
    <source>
        <strain evidence="9">SGF0006</strain>
        <tissue evidence="9">Muscle</tissue>
    </source>
</reference>
<evidence type="ECO:0000313" key="9">
    <source>
        <dbReference type="EMBL" id="KAJ4933776.1"/>
    </source>
</evidence>
<dbReference type="GO" id="GO:0005737">
    <property type="term" value="C:cytoplasm"/>
    <property type="evidence" value="ECO:0007669"/>
    <property type="project" value="UniProtKB-SubCell"/>
</dbReference>
<evidence type="ECO:0000313" key="10">
    <source>
        <dbReference type="Proteomes" id="UP001219934"/>
    </source>
</evidence>
<sequence length="1548" mass="176131">MSQAEDTSTDHLLEPERPVSPAPTNIAGDDPLDFMPKQSLLEPERPVSPAPTNIAGDDPLDSIPKQSSASMTTSKDEEDRRKVKDKLKEDLKKRIGKLHEKELKVTDTELYEIPAEKDKDPKAQTFDTLFQKSKKEKVRTVLMTGVAGIENLKRRQKLASALRGRLLEEMSPYEHVNPPNQKNTEHIIREVNGESVKRVKAVSDIFKEEDGKTIRTVLTTGESEIGKSLCVQKFIREWAKNDNGYFTRFKALWAKAQAKEVDVIFPLNISKLQTIRNDETSLMELLYAFVKETKENVISNIEQFKVLFVLDGFDAYQPPLDFDNKDKVTDVRERASVDVLLTNLIKGNLFPSARLWITSRLKLPDACVHRTTEIRCKPDAASHQTLKTQLKEQFTHVSEGIDKQKTSTLLNAIYTDLYIIEGERGEIHSQHEVKQVQDAKFKPETQETSIKYHDILKSAAGENSPIRTVLTLGLAGIGKTFATKKYMLDWAEGKANGEIFFIFPLSFRELNLRKKEEHTLEELIFQFCPGMKTSEIKDYDKYSILIVLDGLDECRLELDFKNAVFCTEVSKRTSVSVLLTNLIQGNLLSKAQIWITSRPAAANHIPADKVDRVTEVRGFNDEQKEEYFRKRFSDKDLAEKILSHVKKSRSLYIMCHIPVFCWITASVLEDVVRETEKEGERAKTNEDRMPKTLTDMYIYFLLLQCKQANVKYASDEAGDNSKTDSCWNARNKETIISLGKVAFEGLRERNLLFDEQKLKEDEVDIQETAVFSGLFTQISKEECGLYPQKMFCFVHLSIQEFLAALYVFQTFNNTGENLISLPNPTDKDMPEGFYTTAIDKALDSENGDWDLFLRFLLGLSLETNQSLVQELLRKTEYNVQTNKETIGYIKEKIKDEKIHADKKCNLFYCLNELNDHSLIEEVKKYLCSESVTFENFTTSQWSALTFVLLTSDERLDVFDLKKYLKSETVLLGMLPVVKVSQTAFLDHCGAHRMKTGLKKYGADLKLDENTASKRLILSEENRKVKTVRTVKEKVERPEHKDRFMRSQVICGEGMQGLCYWEVEWEGRVGIAVTYEAVGRGWDRSGGLGCNEMSWSLLCSRTQYHSIHGKTWKLIEPNNEKTSKDITSKDGKTSKDRKTSKDGNTSKYGKTSTDFKFKDGKTTKDGNISKDGNTFKNIKSKNGKTSPDGKMSKDLESKYEKTSKYTKFKDGKMSKDIASKDEKTSRDTEFKDEKTSKDTESKDAKTSKDTEAKYEKTSKDTESKDGKTSKDTESKDGKTSKDTESKDGKTSKDRKTTKDGNTSKYGKNSKDFKFKDGKTTEDGKTSKDGNTFKNGKTSSDGKTSKAEKTSKELESKDEKTSRDPEFKDGKTSKDLKFKGGKTTRDGKTSKDGKTFKNGKTSKDLESKDGKTSKDTESKDEKTSKDTEPKDEKTSKDTESKDEKTSKDTAPKDEKTSKDTEPNDEKTSKDTEPKDEKTSKDTEPKDGTIFKLPLYKRIAVFLDWEAGTLTYYGVTQEKLSLIHTFHARFTEPLFPCFWFQKGSVTLCKID</sequence>
<comment type="subcellular location">
    <subcellularLocation>
        <location evidence="1">Cytoplasm</location>
    </subcellularLocation>
</comment>
<dbReference type="InterPro" id="IPR003877">
    <property type="entry name" value="SPRY_dom"/>
</dbReference>
<dbReference type="SMART" id="SM00449">
    <property type="entry name" value="SPRY"/>
    <property type="match status" value="1"/>
</dbReference>
<dbReference type="Gene3D" id="2.60.120.920">
    <property type="match status" value="2"/>
</dbReference>
<dbReference type="GO" id="GO:0005524">
    <property type="term" value="F:ATP binding"/>
    <property type="evidence" value="ECO:0007669"/>
    <property type="project" value="UniProtKB-KW"/>
</dbReference>
<keyword evidence="10" id="KW-1185">Reference proteome</keyword>
<dbReference type="Pfam" id="PF14484">
    <property type="entry name" value="FISNA"/>
    <property type="match status" value="1"/>
</dbReference>